<dbReference type="Gene3D" id="2.30.29.30">
    <property type="entry name" value="Pleckstrin-homology domain (PH domain)/Phosphotyrosine-binding domain (PTB)"/>
    <property type="match status" value="1"/>
</dbReference>
<dbReference type="Proteomes" id="UP000602510">
    <property type="component" value="Unassembled WGS sequence"/>
</dbReference>
<evidence type="ECO:0008006" key="5">
    <source>
        <dbReference type="Google" id="ProtNLM"/>
    </source>
</evidence>
<proteinExistence type="predicted"/>
<gene>
    <name evidence="3" type="ORF">GN244_ATG02413</name>
</gene>
<protein>
    <recommendedName>
        <fullName evidence="5">Transmembrane protein</fullName>
    </recommendedName>
</protein>
<feature type="region of interest" description="Disordered" evidence="1">
    <location>
        <begin position="454"/>
        <end position="480"/>
    </location>
</feature>
<evidence type="ECO:0000256" key="2">
    <source>
        <dbReference type="SAM" id="Phobius"/>
    </source>
</evidence>
<evidence type="ECO:0000313" key="3">
    <source>
        <dbReference type="EMBL" id="KAF4045031.1"/>
    </source>
</evidence>
<dbReference type="InterPro" id="IPR011993">
    <property type="entry name" value="PH-like_dom_sf"/>
</dbReference>
<accession>A0A833SS17</accession>
<comment type="caution">
    <text evidence="3">The sequence shown here is derived from an EMBL/GenBank/DDBJ whole genome shotgun (WGS) entry which is preliminary data.</text>
</comment>
<evidence type="ECO:0000256" key="1">
    <source>
        <dbReference type="SAM" id="MobiDB-lite"/>
    </source>
</evidence>
<keyword evidence="2" id="KW-0472">Membrane</keyword>
<dbReference type="EMBL" id="WSZM01000055">
    <property type="protein sequence ID" value="KAF4045031.1"/>
    <property type="molecule type" value="Genomic_DNA"/>
</dbReference>
<keyword evidence="2" id="KW-0812">Transmembrane</keyword>
<keyword evidence="2" id="KW-1133">Transmembrane helix</keyword>
<name>A0A833SS17_PHYIN</name>
<reference evidence="3" key="1">
    <citation type="submission" date="2020-04" db="EMBL/GenBank/DDBJ databases">
        <title>Hybrid Assembly of Korean Phytophthora infestans isolates.</title>
        <authorList>
            <person name="Prokchorchik M."/>
            <person name="Lee Y."/>
            <person name="Seo J."/>
            <person name="Cho J.-H."/>
            <person name="Park Y.-E."/>
            <person name="Jang D.-C."/>
            <person name="Im J.-S."/>
            <person name="Choi J.-G."/>
            <person name="Park H.-J."/>
            <person name="Lee G.-B."/>
            <person name="Lee Y.-G."/>
            <person name="Hong S.-Y."/>
            <person name="Cho K."/>
            <person name="Sohn K.H."/>
        </authorList>
    </citation>
    <scope>NUCLEOTIDE SEQUENCE</scope>
    <source>
        <strain evidence="3">KR_1_A1</strain>
    </source>
</reference>
<feature type="region of interest" description="Disordered" evidence="1">
    <location>
        <begin position="199"/>
        <end position="259"/>
    </location>
</feature>
<organism evidence="3 4">
    <name type="scientific">Phytophthora infestans</name>
    <name type="common">Potato late blight agent</name>
    <name type="synonym">Botrytis infestans</name>
    <dbReference type="NCBI Taxonomy" id="4787"/>
    <lineage>
        <taxon>Eukaryota</taxon>
        <taxon>Sar</taxon>
        <taxon>Stramenopiles</taxon>
        <taxon>Oomycota</taxon>
        <taxon>Peronosporomycetes</taxon>
        <taxon>Peronosporales</taxon>
        <taxon>Peronosporaceae</taxon>
        <taxon>Phytophthora</taxon>
    </lineage>
</organism>
<sequence length="582" mass="64834">MTAMQTVAANLQPGEKPPVAHTYRNAYGTHFDVAPTWMLLLGVYVVFVVGGVLLLSVIPVRFASNEKMEAPFVLWFGSAKKKKKKVKRVEKNPEEQLAEKESVWQQVSSWLMRTLNRIFADAPSPDADMRYRFHADMTQQLAASAATAKTYESIAIPTSEPSSSPQIIVTDATDELEMKPPPPQQAPSQVVRPAAVEYRAAKPTSRPSSRSSIFVSVPPPSPPSAGRIQQRSARLGSDASSVKAESIGRRSRGNSGASVVETKEDFVRAASHRQSMAVRAERRVTLAREDVSYENLEDDEMQVYEYLEFVRELLDGLALKKLCQKSGRVASRKLYITADMQVVFWNSIAAIKRQTRKSSLRTELIESVQKGVHGSANVMARSTPEREALCVSIRCSDGKQLVLEAKTEAVRQRLFLGFTRLAQEKHEQEATTATALPPTIPEEIEEEFDEELPTIAEGRSPVTRANETELVQQDEYEEKLPPPALEEMLLHRELLSIRSSYGSQADESDDQHGGNDPGDERKRGEEAALSHEDAKSSQLHDDRREAERREEEKVEEGVGIVSPAIDDDDIDNLIDDPELSRE</sequence>
<feature type="compositionally biased region" description="Basic and acidic residues" evidence="1">
    <location>
        <begin position="510"/>
        <end position="556"/>
    </location>
</feature>
<feature type="compositionally biased region" description="Acidic residues" evidence="1">
    <location>
        <begin position="565"/>
        <end position="582"/>
    </location>
</feature>
<feature type="compositionally biased region" description="Low complexity" evidence="1">
    <location>
        <begin position="203"/>
        <end position="216"/>
    </location>
</feature>
<keyword evidence="4" id="KW-1185">Reference proteome</keyword>
<dbReference type="AlphaFoldDB" id="A0A833SS17"/>
<evidence type="ECO:0000313" key="4">
    <source>
        <dbReference type="Proteomes" id="UP000602510"/>
    </source>
</evidence>
<feature type="transmembrane region" description="Helical" evidence="2">
    <location>
        <begin position="37"/>
        <end position="58"/>
    </location>
</feature>
<feature type="region of interest" description="Disordered" evidence="1">
    <location>
        <begin position="500"/>
        <end position="582"/>
    </location>
</feature>